<evidence type="ECO:0000256" key="8">
    <source>
        <dbReference type="SAM" id="SignalP"/>
    </source>
</evidence>
<protein>
    <recommendedName>
        <fullName evidence="4">Phosphatidylglycerol/phosphatidylinositol transfer protein</fullName>
    </recommendedName>
</protein>
<dbReference type="Gene3D" id="2.60.40.770">
    <property type="match status" value="1"/>
</dbReference>
<evidence type="ECO:0000256" key="7">
    <source>
        <dbReference type="ARBA" id="ARBA00023055"/>
    </source>
</evidence>
<dbReference type="AlphaFoldDB" id="A0A3N4LRR7"/>
<feature type="signal peptide" evidence="8">
    <location>
        <begin position="1"/>
        <end position="17"/>
    </location>
</feature>
<dbReference type="Proteomes" id="UP000267821">
    <property type="component" value="Unassembled WGS sequence"/>
</dbReference>
<evidence type="ECO:0000256" key="1">
    <source>
        <dbReference type="ARBA" id="ARBA00002053"/>
    </source>
</evidence>
<evidence type="ECO:0000313" key="11">
    <source>
        <dbReference type="Proteomes" id="UP000267821"/>
    </source>
</evidence>
<dbReference type="PANTHER" id="PTHR11306">
    <property type="entry name" value="NIEMANN PICK TYPE C2 PROTEIN NPC2-RELATED"/>
    <property type="match status" value="1"/>
</dbReference>
<keyword evidence="7" id="KW-0445">Lipid transport</keyword>
<dbReference type="GO" id="GO:0032366">
    <property type="term" value="P:intracellular sterol transport"/>
    <property type="evidence" value="ECO:0007669"/>
    <property type="project" value="InterPro"/>
</dbReference>
<comment type="similarity">
    <text evidence="2">Belongs to the NPC2 family.</text>
</comment>
<comment type="subunit">
    <text evidence="3">Monomer.</text>
</comment>
<evidence type="ECO:0000256" key="6">
    <source>
        <dbReference type="ARBA" id="ARBA00022729"/>
    </source>
</evidence>
<reference evidence="10 11" key="1">
    <citation type="journal article" date="2018" name="Nat. Ecol. Evol.">
        <title>Pezizomycetes genomes reveal the molecular basis of ectomycorrhizal truffle lifestyle.</title>
        <authorList>
            <person name="Murat C."/>
            <person name="Payen T."/>
            <person name="Noel B."/>
            <person name="Kuo A."/>
            <person name="Morin E."/>
            <person name="Chen J."/>
            <person name="Kohler A."/>
            <person name="Krizsan K."/>
            <person name="Balestrini R."/>
            <person name="Da Silva C."/>
            <person name="Montanini B."/>
            <person name="Hainaut M."/>
            <person name="Levati E."/>
            <person name="Barry K.W."/>
            <person name="Belfiori B."/>
            <person name="Cichocki N."/>
            <person name="Clum A."/>
            <person name="Dockter R.B."/>
            <person name="Fauchery L."/>
            <person name="Guy J."/>
            <person name="Iotti M."/>
            <person name="Le Tacon F."/>
            <person name="Lindquist E.A."/>
            <person name="Lipzen A."/>
            <person name="Malagnac F."/>
            <person name="Mello A."/>
            <person name="Molinier V."/>
            <person name="Miyauchi S."/>
            <person name="Poulain J."/>
            <person name="Riccioni C."/>
            <person name="Rubini A."/>
            <person name="Sitrit Y."/>
            <person name="Splivallo R."/>
            <person name="Traeger S."/>
            <person name="Wang M."/>
            <person name="Zifcakova L."/>
            <person name="Wipf D."/>
            <person name="Zambonelli A."/>
            <person name="Paolocci F."/>
            <person name="Nowrousian M."/>
            <person name="Ottonello S."/>
            <person name="Baldrian P."/>
            <person name="Spatafora J.W."/>
            <person name="Henrissat B."/>
            <person name="Nagy L.G."/>
            <person name="Aury J.M."/>
            <person name="Wincker P."/>
            <person name="Grigoriev I.V."/>
            <person name="Bonfante P."/>
            <person name="Martin F.M."/>
        </authorList>
    </citation>
    <scope>NUCLEOTIDE SEQUENCE [LARGE SCALE GENOMIC DNA]</scope>
    <source>
        <strain evidence="10 11">ATCC MYA-4762</strain>
    </source>
</reference>
<keyword evidence="6 8" id="KW-0732">Signal</keyword>
<accession>A0A3N4LRR7</accession>
<organism evidence="10 11">
    <name type="scientific">Terfezia boudieri ATCC MYA-4762</name>
    <dbReference type="NCBI Taxonomy" id="1051890"/>
    <lineage>
        <taxon>Eukaryota</taxon>
        <taxon>Fungi</taxon>
        <taxon>Dikarya</taxon>
        <taxon>Ascomycota</taxon>
        <taxon>Pezizomycotina</taxon>
        <taxon>Pezizomycetes</taxon>
        <taxon>Pezizales</taxon>
        <taxon>Pezizaceae</taxon>
        <taxon>Terfezia</taxon>
    </lineage>
</organism>
<keyword evidence="11" id="KW-1185">Reference proteome</keyword>
<feature type="chain" id="PRO_5018300320" description="Phosphatidylglycerol/phosphatidylinositol transfer protein" evidence="8">
    <location>
        <begin position="18"/>
        <end position="193"/>
    </location>
</feature>
<dbReference type="InterPro" id="IPR039670">
    <property type="entry name" value="NPC2-like"/>
</dbReference>
<dbReference type="GO" id="GO:0032934">
    <property type="term" value="F:sterol binding"/>
    <property type="evidence" value="ECO:0007669"/>
    <property type="project" value="InterPro"/>
</dbReference>
<evidence type="ECO:0000313" key="10">
    <source>
        <dbReference type="EMBL" id="RPB25617.1"/>
    </source>
</evidence>
<evidence type="ECO:0000256" key="4">
    <source>
        <dbReference type="ARBA" id="ARBA00016056"/>
    </source>
</evidence>
<dbReference type="SMART" id="SM00737">
    <property type="entry name" value="ML"/>
    <property type="match status" value="1"/>
</dbReference>
<proteinExistence type="inferred from homology"/>
<evidence type="ECO:0000256" key="3">
    <source>
        <dbReference type="ARBA" id="ARBA00011245"/>
    </source>
</evidence>
<dbReference type="CDD" id="cd00917">
    <property type="entry name" value="PG-PI_TP"/>
    <property type="match status" value="1"/>
</dbReference>
<sequence length="193" mass="20652">MKYSTVLLAALSTTASAATIGQFWGQSPLGLPGTGDPVPGQSPLKFCGPTYQDILEINYVNISPNPPTPGATLVVKASGNLTHTIEAGAYVVVEVKYGYIKLIHKILDLCENAGQVDLECPVKAGEMVLTKEIDLPKAIPPVCALTISNNQSFKLTTFQGKYHVMADVYTKDDEPITCITADVIFHPNKPGFS</sequence>
<name>A0A3N4LRR7_9PEZI</name>
<dbReference type="InterPro" id="IPR014756">
    <property type="entry name" value="Ig_E-set"/>
</dbReference>
<dbReference type="InterPro" id="IPR033917">
    <property type="entry name" value="ML_PG-PI_TP"/>
</dbReference>
<evidence type="ECO:0000256" key="2">
    <source>
        <dbReference type="ARBA" id="ARBA00006370"/>
    </source>
</evidence>
<dbReference type="InterPro" id="IPR003172">
    <property type="entry name" value="ML_dom"/>
</dbReference>
<dbReference type="EMBL" id="ML121537">
    <property type="protein sequence ID" value="RPB25617.1"/>
    <property type="molecule type" value="Genomic_DNA"/>
</dbReference>
<comment type="function">
    <text evidence="1">Catalyzes the intermembrane transfer of phosphatidylglycerol and phosphatidylinositol.</text>
</comment>
<dbReference type="Pfam" id="PF02221">
    <property type="entry name" value="E1_DerP2_DerF2"/>
    <property type="match status" value="1"/>
</dbReference>
<dbReference type="PANTHER" id="PTHR11306:SF0">
    <property type="entry name" value="PHOSPHATIDYLGLYCEROL_PHOSPHATIDYLINOSITOL TRANSFER PROTEIN"/>
    <property type="match status" value="1"/>
</dbReference>
<dbReference type="FunCoup" id="A0A3N4LRR7">
    <property type="interactions" value="95"/>
</dbReference>
<gene>
    <name evidence="10" type="ORF">L211DRAFT_847965</name>
</gene>
<keyword evidence="5" id="KW-0813">Transport</keyword>
<dbReference type="InParanoid" id="A0A3N4LRR7"/>
<evidence type="ECO:0000259" key="9">
    <source>
        <dbReference type="SMART" id="SM00737"/>
    </source>
</evidence>
<evidence type="ECO:0000256" key="5">
    <source>
        <dbReference type="ARBA" id="ARBA00022448"/>
    </source>
</evidence>
<dbReference type="OrthoDB" id="6409159at2759"/>
<dbReference type="STRING" id="1051890.A0A3N4LRR7"/>
<feature type="domain" description="MD-2-related lipid-recognition" evidence="9">
    <location>
        <begin position="44"/>
        <end position="183"/>
    </location>
</feature>
<dbReference type="SUPFAM" id="SSF81296">
    <property type="entry name" value="E set domains"/>
    <property type="match status" value="1"/>
</dbReference>